<dbReference type="Gene3D" id="4.10.60.10">
    <property type="entry name" value="Zinc finger, CCHC-type"/>
    <property type="match status" value="1"/>
</dbReference>
<dbReference type="InterPro" id="IPR036691">
    <property type="entry name" value="Endo/exonu/phosph_ase_sf"/>
</dbReference>
<evidence type="ECO:0000259" key="4">
    <source>
        <dbReference type="PROSITE" id="PS50158"/>
    </source>
</evidence>
<evidence type="ECO:0000256" key="2">
    <source>
        <dbReference type="SAM" id="Coils"/>
    </source>
</evidence>
<keyword evidence="1" id="KW-0479">Metal-binding</keyword>
<dbReference type="CDD" id="cd09077">
    <property type="entry name" value="R1-I-EN"/>
    <property type="match status" value="1"/>
</dbReference>
<keyword evidence="2" id="KW-0175">Coiled coil</keyword>
<name>A0A0J7KES0_LASNI</name>
<keyword evidence="6" id="KW-1185">Reference proteome</keyword>
<dbReference type="OrthoDB" id="7554769at2759"/>
<proteinExistence type="predicted"/>
<dbReference type="InterPro" id="IPR005135">
    <property type="entry name" value="Endo/exonuclease/phosphatase"/>
</dbReference>
<dbReference type="PROSITE" id="PS50158">
    <property type="entry name" value="ZF_CCHC"/>
    <property type="match status" value="1"/>
</dbReference>
<dbReference type="SUPFAM" id="SSF57756">
    <property type="entry name" value="Retrovirus zinc finger-like domains"/>
    <property type="match status" value="1"/>
</dbReference>
<keyword evidence="1" id="KW-0862">Zinc</keyword>
<dbReference type="EMBL" id="LBMM01008353">
    <property type="protein sequence ID" value="KMQ88948.1"/>
    <property type="molecule type" value="Genomic_DNA"/>
</dbReference>
<keyword evidence="5" id="KW-0548">Nucleotidyltransferase</keyword>
<dbReference type="GO" id="GO:0003676">
    <property type="term" value="F:nucleic acid binding"/>
    <property type="evidence" value="ECO:0007669"/>
    <property type="project" value="InterPro"/>
</dbReference>
<keyword evidence="5" id="KW-0695">RNA-directed DNA polymerase</keyword>
<feature type="domain" description="CCHC-type" evidence="4">
    <location>
        <begin position="416"/>
        <end position="432"/>
    </location>
</feature>
<dbReference type="Proteomes" id="UP000036403">
    <property type="component" value="Unassembled WGS sequence"/>
</dbReference>
<protein>
    <submittedName>
        <fullName evidence="5">Reverse transcriptase</fullName>
    </submittedName>
</protein>
<dbReference type="Gene3D" id="3.60.10.10">
    <property type="entry name" value="Endonuclease/exonuclease/phosphatase"/>
    <property type="match status" value="1"/>
</dbReference>
<organism evidence="5 6">
    <name type="scientific">Lasius niger</name>
    <name type="common">Black garden ant</name>
    <dbReference type="NCBI Taxonomy" id="67767"/>
    <lineage>
        <taxon>Eukaryota</taxon>
        <taxon>Metazoa</taxon>
        <taxon>Ecdysozoa</taxon>
        <taxon>Arthropoda</taxon>
        <taxon>Hexapoda</taxon>
        <taxon>Insecta</taxon>
        <taxon>Pterygota</taxon>
        <taxon>Neoptera</taxon>
        <taxon>Endopterygota</taxon>
        <taxon>Hymenoptera</taxon>
        <taxon>Apocrita</taxon>
        <taxon>Aculeata</taxon>
        <taxon>Formicoidea</taxon>
        <taxon>Formicidae</taxon>
        <taxon>Formicinae</taxon>
        <taxon>Lasius</taxon>
        <taxon>Lasius</taxon>
    </lineage>
</organism>
<dbReference type="InterPro" id="IPR001878">
    <property type="entry name" value="Znf_CCHC"/>
</dbReference>
<feature type="region of interest" description="Disordered" evidence="3">
    <location>
        <begin position="239"/>
        <end position="267"/>
    </location>
</feature>
<accession>A0A0J7KES0</accession>
<feature type="region of interest" description="Disordered" evidence="3">
    <location>
        <begin position="441"/>
        <end position="514"/>
    </location>
</feature>
<evidence type="ECO:0000256" key="1">
    <source>
        <dbReference type="PROSITE-ProRule" id="PRU00047"/>
    </source>
</evidence>
<evidence type="ECO:0000313" key="5">
    <source>
        <dbReference type="EMBL" id="KMQ88948.1"/>
    </source>
</evidence>
<feature type="coiled-coil region" evidence="2">
    <location>
        <begin position="103"/>
        <end position="130"/>
    </location>
</feature>
<dbReference type="PaxDb" id="67767-A0A0J7KES0"/>
<feature type="region of interest" description="Disordered" evidence="3">
    <location>
        <begin position="133"/>
        <end position="183"/>
    </location>
</feature>
<dbReference type="PANTHER" id="PTHR33273">
    <property type="entry name" value="DOMAIN-CONTAINING PROTEIN, PUTATIVE-RELATED"/>
    <property type="match status" value="1"/>
</dbReference>
<dbReference type="GO" id="GO:0008270">
    <property type="term" value="F:zinc ion binding"/>
    <property type="evidence" value="ECO:0007669"/>
    <property type="project" value="UniProtKB-KW"/>
</dbReference>
<feature type="compositionally biased region" description="Polar residues" evidence="3">
    <location>
        <begin position="483"/>
        <end position="498"/>
    </location>
</feature>
<dbReference type="GO" id="GO:0003964">
    <property type="term" value="F:RNA-directed DNA polymerase activity"/>
    <property type="evidence" value="ECO:0007669"/>
    <property type="project" value="UniProtKB-KW"/>
</dbReference>
<dbReference type="SUPFAM" id="SSF56219">
    <property type="entry name" value="DNase I-like"/>
    <property type="match status" value="1"/>
</dbReference>
<keyword evidence="1" id="KW-0863">Zinc-finger</keyword>
<dbReference type="AlphaFoldDB" id="A0A0J7KES0"/>
<dbReference type="InterPro" id="IPR036875">
    <property type="entry name" value="Znf_CCHC_sf"/>
</dbReference>
<dbReference type="Pfam" id="PF14529">
    <property type="entry name" value="Exo_endo_phos_2"/>
    <property type="match status" value="1"/>
</dbReference>
<sequence length="781" mass="87330">MLIAEEKRQKRVEEDILNPQIKPRDGKSYKYFFEKIRKMEEEYNDTPTQNIEAKVAEMIHTLYKVVIDSGRLQGGCIKLIKAAAAAACAAVTALVIRAQRVGRSSINEQIASLKWEMQTLRLENDKFRRDTVKIQRKRKKGASSQEWRHTPWEEVSETPLPSSDGEASETIKGRETPLPPRKGREISQRIRKNSRIEETSLAPYGGEVSTIQGEREEEKLKVDVEATYNTVITAPTLNLDDLPPLGGRNKNTNMTQRVSKSQNTGTQEMQIAEARSKIDIADIGIEGTKMRRAVTGALVFEIPGKDGHKHADTLALRLKQAVAGKEEVRIDRPTKMAELRIRRFDKSVTLSEILDAVAQEGKCEKEEIKLGDIKNQTRLGMGNNRNAGEQTFPVFQVSGGGHVRQRCPNDIDQSNKCYRCGKKGHNAKTCNEEVNCPVCSGDKKLPTNHRTGSKACTPVQKGKRGVNLNMMKTPNEPAPTPTPSTQGSEDVPTTSGGTAQEPPTRATTTESKSKERAGKGFVIFSWGHLLVVGVYLPPSLNIGTFKRRLHVIVRCIRRHEPRPTIVAGDFNFKSGVWGSPRTDNRGNEILDWAAELGLTLINTGTKSTCVRPQGGSIVDLTWASPPAVRLIRDWRVAAEREILSDHRYIVFFVAAITREVLIRRQIQKSQKASPKQTKRCSVSASGITKPDFVVEVINTLFPAQDMDNQHQMPNFEYEWDSDEMEVTEGELKNAVKRIKSGKAPGPDGVHGRIWSLAFRELKEPIRKLYDDCFRTGSFPPE</sequence>
<reference evidence="5 6" key="1">
    <citation type="submission" date="2015-04" db="EMBL/GenBank/DDBJ databases">
        <title>Lasius niger genome sequencing.</title>
        <authorList>
            <person name="Konorov E.A."/>
            <person name="Nikitin M.A."/>
            <person name="Kirill M.V."/>
            <person name="Chang P."/>
        </authorList>
    </citation>
    <scope>NUCLEOTIDE SEQUENCE [LARGE SCALE GENOMIC DNA]</scope>
    <source>
        <tissue evidence="5">Whole</tissue>
    </source>
</reference>
<gene>
    <name evidence="5" type="ORF">RF55_11484</name>
</gene>
<evidence type="ECO:0000313" key="6">
    <source>
        <dbReference type="Proteomes" id="UP000036403"/>
    </source>
</evidence>
<keyword evidence="5" id="KW-0808">Transferase</keyword>
<dbReference type="PANTHER" id="PTHR33273:SF2">
    <property type="entry name" value="ENDONUCLEASE_EXONUCLEASE_PHOSPHATASE DOMAIN-CONTAINING PROTEIN"/>
    <property type="match status" value="1"/>
</dbReference>
<evidence type="ECO:0000256" key="3">
    <source>
        <dbReference type="SAM" id="MobiDB-lite"/>
    </source>
</evidence>
<feature type="compositionally biased region" description="Polar residues" evidence="3">
    <location>
        <begin position="249"/>
        <end position="267"/>
    </location>
</feature>
<comment type="caution">
    <text evidence="5">The sequence shown here is derived from an EMBL/GenBank/DDBJ whole genome shotgun (WGS) entry which is preliminary data.</text>
</comment>